<dbReference type="Pfam" id="PF00892">
    <property type="entry name" value="EamA"/>
    <property type="match status" value="2"/>
</dbReference>
<gene>
    <name evidence="4" type="ORF">AVDCRST_MAG93-5353</name>
</gene>
<keyword evidence="2" id="KW-0472">Membrane</keyword>
<dbReference type="PANTHER" id="PTHR22911">
    <property type="entry name" value="ACYL-MALONYL CONDENSING ENZYME-RELATED"/>
    <property type="match status" value="1"/>
</dbReference>
<dbReference type="PANTHER" id="PTHR22911:SF137">
    <property type="entry name" value="SOLUTE CARRIER FAMILY 35 MEMBER G2-RELATED"/>
    <property type="match status" value="1"/>
</dbReference>
<comment type="similarity">
    <text evidence="1">Belongs to the EamA transporter family.</text>
</comment>
<accession>A0A6J4KSN1</accession>
<evidence type="ECO:0000259" key="3">
    <source>
        <dbReference type="Pfam" id="PF00892"/>
    </source>
</evidence>
<evidence type="ECO:0000256" key="2">
    <source>
        <dbReference type="SAM" id="Phobius"/>
    </source>
</evidence>
<evidence type="ECO:0000256" key="1">
    <source>
        <dbReference type="ARBA" id="ARBA00007362"/>
    </source>
</evidence>
<feature type="transmembrane region" description="Helical" evidence="2">
    <location>
        <begin position="206"/>
        <end position="223"/>
    </location>
</feature>
<feature type="transmembrane region" description="Helical" evidence="2">
    <location>
        <begin position="297"/>
        <end position="316"/>
    </location>
</feature>
<dbReference type="GO" id="GO:0016020">
    <property type="term" value="C:membrane"/>
    <property type="evidence" value="ECO:0007669"/>
    <property type="project" value="InterPro"/>
</dbReference>
<feature type="transmembrane region" description="Helical" evidence="2">
    <location>
        <begin position="61"/>
        <end position="84"/>
    </location>
</feature>
<keyword evidence="2" id="KW-0812">Transmembrane</keyword>
<organism evidence="4">
    <name type="scientific">uncultured Chloroflexia bacterium</name>
    <dbReference type="NCBI Taxonomy" id="1672391"/>
    <lineage>
        <taxon>Bacteria</taxon>
        <taxon>Bacillati</taxon>
        <taxon>Chloroflexota</taxon>
        <taxon>Chloroflexia</taxon>
        <taxon>environmental samples</taxon>
    </lineage>
</organism>
<keyword evidence="2" id="KW-1133">Transmembrane helix</keyword>
<evidence type="ECO:0000313" key="4">
    <source>
        <dbReference type="EMBL" id="CAA9313089.1"/>
    </source>
</evidence>
<reference evidence="4" key="1">
    <citation type="submission" date="2020-02" db="EMBL/GenBank/DDBJ databases">
        <authorList>
            <person name="Meier V. D."/>
        </authorList>
    </citation>
    <scope>NUCLEOTIDE SEQUENCE</scope>
    <source>
        <strain evidence="4">AVDCRST_MAG93</strain>
    </source>
</reference>
<feature type="transmembrane region" description="Helical" evidence="2">
    <location>
        <begin position="173"/>
        <end position="194"/>
    </location>
</feature>
<name>A0A6J4KSN1_9CHLR</name>
<feature type="transmembrane region" description="Helical" evidence="2">
    <location>
        <begin position="270"/>
        <end position="290"/>
    </location>
</feature>
<dbReference type="SUPFAM" id="SSF103481">
    <property type="entry name" value="Multidrug resistance efflux transporter EmrE"/>
    <property type="match status" value="2"/>
</dbReference>
<protein>
    <recommendedName>
        <fullName evidence="3">EamA domain-containing protein</fullName>
    </recommendedName>
</protein>
<feature type="domain" description="EamA" evidence="3">
    <location>
        <begin position="176"/>
        <end position="315"/>
    </location>
</feature>
<dbReference type="AlphaFoldDB" id="A0A6J4KSN1"/>
<proteinExistence type="inferred from homology"/>
<feature type="domain" description="EamA" evidence="3">
    <location>
        <begin position="2"/>
        <end position="138"/>
    </location>
</feature>
<feature type="transmembrane region" description="Helical" evidence="2">
    <location>
        <begin position="243"/>
        <end position="264"/>
    </location>
</feature>
<dbReference type="EMBL" id="CADCTR010001805">
    <property type="protein sequence ID" value="CAA9313089.1"/>
    <property type="molecule type" value="Genomic_DNA"/>
</dbReference>
<sequence length="317" mass="34043">MGELLAVLALAMFSINIVVTKIASARVAVSIGFLVAITINVLFALLIVVGQTIIEQKPLEANYSALLLFALAGFFSTYLGRWFLYDSIVKLGPSRASAFQASNPMFTFVIAWLVLGQTLTKMDVGAASSILLGLCLANYRPPDRRSDASDRPNATAVAQERTPNTLTCRFRTMLGSGTFLAIFGAFSYAVSNVLRGSAIRDWNEPMLGVLVGASVGLGAYVLLSSEAQAFPDNLKHADRKGIYLYAFSGILTMLAQACMITAMWYLPVPIVTLITLSTPILVIPAGIFLLRNREKISALTVFGSALVLAGITTMLLT</sequence>
<dbReference type="InterPro" id="IPR000620">
    <property type="entry name" value="EamA_dom"/>
</dbReference>
<dbReference type="InterPro" id="IPR037185">
    <property type="entry name" value="EmrE-like"/>
</dbReference>
<feature type="transmembrane region" description="Helical" evidence="2">
    <location>
        <begin position="30"/>
        <end position="49"/>
    </location>
</feature>